<reference evidence="2 3" key="1">
    <citation type="submission" date="2022-10" db="EMBL/GenBank/DDBJ databases">
        <title>Defluviimonas sp. CAU 1641 isolated from mud.</title>
        <authorList>
            <person name="Kim W."/>
        </authorList>
    </citation>
    <scope>NUCLEOTIDE SEQUENCE [LARGE SCALE GENOMIC DNA]</scope>
    <source>
        <strain evidence="2 3">CAU 1641</strain>
    </source>
</reference>
<dbReference type="PANTHER" id="PTHR42993">
    <property type="entry name" value="MAOC-LIKE DEHYDRATASE DOMAIN-CONTAINING PROTEIN"/>
    <property type="match status" value="1"/>
</dbReference>
<dbReference type="PANTHER" id="PTHR42993:SF1">
    <property type="entry name" value="MAOC-LIKE DEHYDRATASE DOMAIN-CONTAINING PROTEIN"/>
    <property type="match status" value="1"/>
</dbReference>
<name>A0ABT3J7D5_9RHOB</name>
<sequence>MTLPSGELLSRAAFEALMGKELGVSDWYTITQAQIDQFADCTNDHQFVHVDPVAAAKTPFGTTIAHGFLTLSMLSSMVYEIPSIEGVVMGVNCGFGKVRFVSPVKVNARVRGRFVLTEMKEIRPGELQILLSVTVEIEGQEKPALIAEWIGRRYMSEGKE</sequence>
<dbReference type="SUPFAM" id="SSF54637">
    <property type="entry name" value="Thioesterase/thiol ester dehydrase-isomerase"/>
    <property type="match status" value="1"/>
</dbReference>
<dbReference type="Gene3D" id="3.10.129.10">
    <property type="entry name" value="Hotdog Thioesterase"/>
    <property type="match status" value="1"/>
</dbReference>
<gene>
    <name evidence="2" type="ORF">OM960_18865</name>
</gene>
<dbReference type="CDD" id="cd03450">
    <property type="entry name" value="NodN"/>
    <property type="match status" value="1"/>
</dbReference>
<accession>A0ABT3J7D5</accession>
<feature type="domain" description="MaoC-like" evidence="1">
    <location>
        <begin position="15"/>
        <end position="123"/>
    </location>
</feature>
<proteinExistence type="predicted"/>
<evidence type="ECO:0000313" key="2">
    <source>
        <dbReference type="EMBL" id="MCW3783606.1"/>
    </source>
</evidence>
<protein>
    <submittedName>
        <fullName evidence="2">MaoC family dehydratase</fullName>
    </submittedName>
</protein>
<comment type="caution">
    <text evidence="2">The sequence shown here is derived from an EMBL/GenBank/DDBJ whole genome shotgun (WGS) entry which is preliminary data.</text>
</comment>
<evidence type="ECO:0000313" key="3">
    <source>
        <dbReference type="Proteomes" id="UP001207582"/>
    </source>
</evidence>
<dbReference type="Proteomes" id="UP001207582">
    <property type="component" value="Unassembled WGS sequence"/>
</dbReference>
<organism evidence="2 3">
    <name type="scientific">Defluviimonas salinarum</name>
    <dbReference type="NCBI Taxonomy" id="2992147"/>
    <lineage>
        <taxon>Bacteria</taxon>
        <taxon>Pseudomonadati</taxon>
        <taxon>Pseudomonadota</taxon>
        <taxon>Alphaproteobacteria</taxon>
        <taxon>Rhodobacterales</taxon>
        <taxon>Paracoccaceae</taxon>
        <taxon>Albidovulum</taxon>
    </lineage>
</organism>
<evidence type="ECO:0000259" key="1">
    <source>
        <dbReference type="Pfam" id="PF01575"/>
    </source>
</evidence>
<dbReference type="EMBL" id="JAPDOG010000022">
    <property type="protein sequence ID" value="MCW3783606.1"/>
    <property type="molecule type" value="Genomic_DNA"/>
</dbReference>
<dbReference type="InterPro" id="IPR039375">
    <property type="entry name" value="NodN-like"/>
</dbReference>
<dbReference type="Pfam" id="PF01575">
    <property type="entry name" value="MaoC_dehydratas"/>
    <property type="match status" value="1"/>
</dbReference>
<dbReference type="RefSeq" id="WP_264773050.1">
    <property type="nucleotide sequence ID" value="NZ_JAPDOG010000022.1"/>
</dbReference>
<keyword evidence="3" id="KW-1185">Reference proteome</keyword>
<dbReference type="InterPro" id="IPR002539">
    <property type="entry name" value="MaoC-like_dom"/>
</dbReference>
<dbReference type="InterPro" id="IPR029069">
    <property type="entry name" value="HotDog_dom_sf"/>
</dbReference>